<name>A0A9P7DKC5_9AGAM</name>
<evidence type="ECO:0000256" key="1">
    <source>
        <dbReference type="SAM" id="MobiDB-lite"/>
    </source>
</evidence>
<accession>A0A9P7DKC5</accession>
<proteinExistence type="predicted"/>
<protein>
    <submittedName>
        <fullName evidence="2">Uncharacterized protein</fullName>
    </submittedName>
</protein>
<comment type="caution">
    <text evidence="2">The sequence shown here is derived from an EMBL/GenBank/DDBJ whole genome shotgun (WGS) entry which is preliminary data.</text>
</comment>
<dbReference type="Proteomes" id="UP000719766">
    <property type="component" value="Unassembled WGS sequence"/>
</dbReference>
<evidence type="ECO:0000313" key="2">
    <source>
        <dbReference type="EMBL" id="KAG1796977.1"/>
    </source>
</evidence>
<evidence type="ECO:0000313" key="3">
    <source>
        <dbReference type="Proteomes" id="UP000719766"/>
    </source>
</evidence>
<reference evidence="2" key="1">
    <citation type="journal article" date="2020" name="New Phytol.">
        <title>Comparative genomics reveals dynamic genome evolution in host specialist ectomycorrhizal fungi.</title>
        <authorList>
            <person name="Lofgren L.A."/>
            <person name="Nguyen N.H."/>
            <person name="Vilgalys R."/>
            <person name="Ruytinx J."/>
            <person name="Liao H.L."/>
            <person name="Branco S."/>
            <person name="Kuo A."/>
            <person name="LaButti K."/>
            <person name="Lipzen A."/>
            <person name="Andreopoulos W."/>
            <person name="Pangilinan J."/>
            <person name="Riley R."/>
            <person name="Hundley H."/>
            <person name="Na H."/>
            <person name="Barry K."/>
            <person name="Grigoriev I.V."/>
            <person name="Stajich J.E."/>
            <person name="Kennedy P.G."/>
        </authorList>
    </citation>
    <scope>NUCLEOTIDE SEQUENCE</scope>
    <source>
        <strain evidence="2">S12</strain>
    </source>
</reference>
<dbReference type="RefSeq" id="XP_041162248.1">
    <property type="nucleotide sequence ID" value="XM_041308361.1"/>
</dbReference>
<dbReference type="GeneID" id="64602125"/>
<keyword evidence="3" id="KW-1185">Reference proteome</keyword>
<organism evidence="2 3">
    <name type="scientific">Suillus plorans</name>
    <dbReference type="NCBI Taxonomy" id="116603"/>
    <lineage>
        <taxon>Eukaryota</taxon>
        <taxon>Fungi</taxon>
        <taxon>Dikarya</taxon>
        <taxon>Basidiomycota</taxon>
        <taxon>Agaricomycotina</taxon>
        <taxon>Agaricomycetes</taxon>
        <taxon>Agaricomycetidae</taxon>
        <taxon>Boletales</taxon>
        <taxon>Suillineae</taxon>
        <taxon>Suillaceae</taxon>
        <taxon>Suillus</taxon>
    </lineage>
</organism>
<dbReference type="AlphaFoldDB" id="A0A9P7DKC5"/>
<dbReference type="EMBL" id="JABBWE010000017">
    <property type="protein sequence ID" value="KAG1796977.1"/>
    <property type="molecule type" value="Genomic_DNA"/>
</dbReference>
<gene>
    <name evidence="2" type="ORF">HD556DRAFT_1465970</name>
</gene>
<dbReference type="OrthoDB" id="2793736at2759"/>
<sequence length="351" mass="39204">MSNITTPPALYSRRVTLELTTHLCSEDHLLHGINEIMKFEHSEDSELQRYGRKIISLAEVARSTLRRLKVGLYLFIACSDALLPFKSAYFKLLLFIERRRHAFGTDLDDRISKLLDPLYTRFVVCGAGVDPRDQLGIEGLPPPPDIPAAWKIPVQPAVPATDVPPAQTQDVASDTMLPPDAFEKKMKRLARLGQFIKDQAAKKFLFRRARKQLMQKAHLTGNPGEKRLVPKQYATGNPETGRLVPQQYATGNKDAGCLVPKQCATGNKDTGRPVPKQHATGNLEERRLAPKQYGIGKPGAKRMIPPQYPAGRPKKHRVLVPKIVGDAKLGTDVKPACRGRMLTRTYAQFFD</sequence>
<feature type="region of interest" description="Disordered" evidence="1">
    <location>
        <begin position="293"/>
        <end position="313"/>
    </location>
</feature>